<feature type="domain" description="RagB/SusD" evidence="6">
    <location>
        <begin position="327"/>
        <end position="467"/>
    </location>
</feature>
<keyword evidence="5" id="KW-0998">Cell outer membrane</keyword>
<accession>A0ABT3IEF7</accession>
<evidence type="ECO:0000313" key="9">
    <source>
        <dbReference type="Proteomes" id="UP001207742"/>
    </source>
</evidence>
<dbReference type="InterPro" id="IPR011990">
    <property type="entry name" value="TPR-like_helical_dom_sf"/>
</dbReference>
<evidence type="ECO:0000313" key="8">
    <source>
        <dbReference type="EMBL" id="MCW3482340.1"/>
    </source>
</evidence>
<dbReference type="Gene3D" id="1.25.40.390">
    <property type="match status" value="1"/>
</dbReference>
<feature type="domain" description="SusD-like N-terminal" evidence="7">
    <location>
        <begin position="21"/>
        <end position="206"/>
    </location>
</feature>
<protein>
    <submittedName>
        <fullName evidence="8">RagB/SusD family nutrient uptake outer membrane protein</fullName>
    </submittedName>
</protein>
<dbReference type="InterPro" id="IPR033985">
    <property type="entry name" value="SusD-like_N"/>
</dbReference>
<dbReference type="PROSITE" id="PS51257">
    <property type="entry name" value="PROKAR_LIPOPROTEIN"/>
    <property type="match status" value="1"/>
</dbReference>
<dbReference type="RefSeq" id="WP_264726643.1">
    <property type="nucleotide sequence ID" value="NZ_JAPDNR010000001.1"/>
</dbReference>
<evidence type="ECO:0000256" key="1">
    <source>
        <dbReference type="ARBA" id="ARBA00004442"/>
    </source>
</evidence>
<keyword evidence="4" id="KW-0472">Membrane</keyword>
<reference evidence="8 9" key="1">
    <citation type="submission" date="2022-10" db="EMBL/GenBank/DDBJ databases">
        <title>Chitinophaga nivalis PC15 sp. nov., isolated from Pyeongchang county, South Korea.</title>
        <authorList>
            <person name="Trinh H.N."/>
        </authorList>
    </citation>
    <scope>NUCLEOTIDE SEQUENCE [LARGE SCALE GENOMIC DNA]</scope>
    <source>
        <strain evidence="8 9">PC14</strain>
    </source>
</reference>
<keyword evidence="9" id="KW-1185">Reference proteome</keyword>
<dbReference type="Pfam" id="PF07980">
    <property type="entry name" value="SusD_RagB"/>
    <property type="match status" value="1"/>
</dbReference>
<sequence length="469" mass="53176">MKQLFFLTGIAIILLTGACGKFLNEQPQNQLSPDQYWKTEDDIVHALAGVYDGIQVSLSNNYVYWGDARTDNFNVTQYGNKQFALNGLSATIPGSDWAPLYLTIGRANMLLKKAPGVKNVPISALSQYQGETLAIRAWCYFTLVRLWGDVPVWLTPYEDLAQSPYKTRTGTDSIFNGVILPDLLKAYDLLNMDHNNLFNINKGSIAAILIDAYMWRHDYTNALKWMDKLAALNWYSLEPTATWKNMFTYPAGSVENIWNLSWDYLVDGGAGIASLVGCNDNNSDFMADDSVWNHFLVDTTDIRGKQTVDLKARDKVLKFYAVKLDNKGRQLYPKSSETNIQYPMYRYADIILLRAEALQATGQPAAALDQLNRVHTRAGMKAYTAADFPAPGDLLNGILRERQWEFFCECKRWFDLRRNGKVKEVMDPVLKARQADNPGYSHPGLLLWPINRDNLNANPYLKQNPPYSE</sequence>
<dbReference type="EMBL" id="JAPDNS010000001">
    <property type="protein sequence ID" value="MCW3482340.1"/>
    <property type="molecule type" value="Genomic_DNA"/>
</dbReference>
<dbReference type="Proteomes" id="UP001207742">
    <property type="component" value="Unassembled WGS sequence"/>
</dbReference>
<evidence type="ECO:0000259" key="7">
    <source>
        <dbReference type="Pfam" id="PF14322"/>
    </source>
</evidence>
<keyword evidence="3" id="KW-0732">Signal</keyword>
<evidence type="ECO:0000256" key="3">
    <source>
        <dbReference type="ARBA" id="ARBA00022729"/>
    </source>
</evidence>
<dbReference type="InterPro" id="IPR012944">
    <property type="entry name" value="SusD_RagB_dom"/>
</dbReference>
<evidence type="ECO:0000256" key="5">
    <source>
        <dbReference type="ARBA" id="ARBA00023237"/>
    </source>
</evidence>
<dbReference type="SUPFAM" id="SSF48452">
    <property type="entry name" value="TPR-like"/>
    <property type="match status" value="1"/>
</dbReference>
<evidence type="ECO:0000259" key="6">
    <source>
        <dbReference type="Pfam" id="PF07980"/>
    </source>
</evidence>
<comment type="caution">
    <text evidence="8">The sequence shown here is derived from an EMBL/GenBank/DDBJ whole genome shotgun (WGS) entry which is preliminary data.</text>
</comment>
<name>A0ABT3IEF7_9BACT</name>
<comment type="subcellular location">
    <subcellularLocation>
        <location evidence="1">Cell outer membrane</location>
    </subcellularLocation>
</comment>
<proteinExistence type="inferred from homology"/>
<organism evidence="8 9">
    <name type="scientific">Chitinophaga nivalis</name>
    <dbReference type="NCBI Taxonomy" id="2991709"/>
    <lineage>
        <taxon>Bacteria</taxon>
        <taxon>Pseudomonadati</taxon>
        <taxon>Bacteroidota</taxon>
        <taxon>Chitinophagia</taxon>
        <taxon>Chitinophagales</taxon>
        <taxon>Chitinophagaceae</taxon>
        <taxon>Chitinophaga</taxon>
    </lineage>
</organism>
<evidence type="ECO:0000256" key="4">
    <source>
        <dbReference type="ARBA" id="ARBA00023136"/>
    </source>
</evidence>
<gene>
    <name evidence="8" type="ORF">OL497_00405</name>
</gene>
<comment type="similarity">
    <text evidence="2">Belongs to the SusD family.</text>
</comment>
<dbReference type="Pfam" id="PF14322">
    <property type="entry name" value="SusD-like_3"/>
    <property type="match status" value="1"/>
</dbReference>
<evidence type="ECO:0000256" key="2">
    <source>
        <dbReference type="ARBA" id="ARBA00006275"/>
    </source>
</evidence>